<keyword evidence="3" id="KW-0456">Lyase</keyword>
<dbReference type="InterPro" id="IPR036908">
    <property type="entry name" value="RlpA-like_sf"/>
</dbReference>
<keyword evidence="8" id="KW-1185">Reference proteome</keyword>
<sequence>MTRQSDWVPICTDAATRLDVDGPDFFARWFEAAVVGDGASFATGYYEPEILGSRDPTDGYDTPIYRRPPDLVTTTSASGGKQWGRMQGGQIQPYDDRAAIDAGSLAGQGLELAWAKDPIEFFFLQIQGSGRLLLPDGTVMRIGYDGQNGQRYDAVGRIMRDRGLLGPGQLSMQGVMAGLRAQPDGGRALMEEDKSYVFFKEVVGPGPLGALGVQVVGHVSVAADPKFIPLGAPLFLTMDKADASGLWVAQDTGGAIKGPNRFDTFWGAGQSARTIAGGMFAHGCALILLPKGTVARLNSGGGGYGGAAAQR</sequence>
<dbReference type="Pfam" id="PF03562">
    <property type="entry name" value="MltA"/>
    <property type="match status" value="1"/>
</dbReference>
<evidence type="ECO:0000256" key="2">
    <source>
        <dbReference type="ARBA" id="ARBA00012587"/>
    </source>
</evidence>
<evidence type="ECO:0000313" key="7">
    <source>
        <dbReference type="EMBL" id="NIJ08206.1"/>
    </source>
</evidence>
<evidence type="ECO:0000256" key="5">
    <source>
        <dbReference type="ARBA" id="ARBA00030918"/>
    </source>
</evidence>
<dbReference type="EC" id="4.2.2.n1" evidence="2"/>
<protein>
    <recommendedName>
        <fullName evidence="2">peptidoglycan lytic exotransglycosylase</fullName>
        <ecNumber evidence="2">4.2.2.n1</ecNumber>
    </recommendedName>
    <alternativeName>
        <fullName evidence="5">Murein hydrolase A</fullName>
    </alternativeName>
</protein>
<evidence type="ECO:0000259" key="6">
    <source>
        <dbReference type="SMART" id="SM00925"/>
    </source>
</evidence>
<evidence type="ECO:0000256" key="4">
    <source>
        <dbReference type="ARBA" id="ARBA00023316"/>
    </source>
</evidence>
<dbReference type="Gene3D" id="2.40.40.10">
    <property type="entry name" value="RlpA-like domain"/>
    <property type="match status" value="1"/>
</dbReference>
<dbReference type="PANTHER" id="PTHR30124:SF0">
    <property type="entry name" value="MEMBRANE-BOUND LYTIC MUREIN TRANSGLYCOSYLASE A"/>
    <property type="match status" value="1"/>
</dbReference>
<evidence type="ECO:0000256" key="3">
    <source>
        <dbReference type="ARBA" id="ARBA00023239"/>
    </source>
</evidence>
<feature type="domain" description="Lytic transglycosylase MltA" evidence="6">
    <location>
        <begin position="49"/>
        <end position="200"/>
    </location>
</feature>
<dbReference type="Gene3D" id="2.40.240.50">
    <property type="entry name" value="Barwin-like endoglucanases"/>
    <property type="match status" value="1"/>
</dbReference>
<dbReference type="EMBL" id="JAAOZC010000004">
    <property type="protein sequence ID" value="NIJ08206.1"/>
    <property type="molecule type" value="Genomic_DNA"/>
</dbReference>
<proteinExistence type="predicted"/>
<evidence type="ECO:0000313" key="8">
    <source>
        <dbReference type="Proteomes" id="UP000727456"/>
    </source>
</evidence>
<reference evidence="7 8" key="1">
    <citation type="submission" date="2020-03" db="EMBL/GenBank/DDBJ databases">
        <title>Genomic Encyclopedia of Type Strains, Phase III (KMG-III): the genomes of soil and plant-associated and newly described type strains.</title>
        <authorList>
            <person name="Whitman W."/>
        </authorList>
    </citation>
    <scope>NUCLEOTIDE SEQUENCE [LARGE SCALE GENOMIC DNA]</scope>
    <source>
        <strain evidence="7 8">CECT 8804</strain>
    </source>
</reference>
<dbReference type="InterPro" id="IPR005300">
    <property type="entry name" value="MltA_B"/>
</dbReference>
<dbReference type="SMART" id="SM00925">
    <property type="entry name" value="MltA"/>
    <property type="match status" value="1"/>
</dbReference>
<evidence type="ECO:0000256" key="1">
    <source>
        <dbReference type="ARBA" id="ARBA00001420"/>
    </source>
</evidence>
<dbReference type="InterPro" id="IPR026044">
    <property type="entry name" value="MltA"/>
</dbReference>
<name>A0ABX0TRQ9_9SPHN</name>
<dbReference type="Pfam" id="PF06725">
    <property type="entry name" value="3D"/>
    <property type="match status" value="1"/>
</dbReference>
<keyword evidence="4" id="KW-0961">Cell wall biogenesis/degradation</keyword>
<dbReference type="InterPro" id="IPR010611">
    <property type="entry name" value="3D_dom"/>
</dbReference>
<dbReference type="PIRSF" id="PIRSF019422">
    <property type="entry name" value="MltA"/>
    <property type="match status" value="1"/>
</dbReference>
<dbReference type="PANTHER" id="PTHR30124">
    <property type="entry name" value="MEMBRANE-BOUND LYTIC MUREIN TRANSGLYCOSYLASE A"/>
    <property type="match status" value="1"/>
</dbReference>
<dbReference type="Proteomes" id="UP000727456">
    <property type="component" value="Unassembled WGS sequence"/>
</dbReference>
<comment type="caution">
    <text evidence="7">The sequence shown here is derived from an EMBL/GenBank/DDBJ whole genome shotgun (WGS) entry which is preliminary data.</text>
</comment>
<accession>A0ABX0TRQ9</accession>
<organism evidence="7 8">
    <name type="scientific">Sphingomonas vulcanisoli</name>
    <dbReference type="NCBI Taxonomy" id="1658060"/>
    <lineage>
        <taxon>Bacteria</taxon>
        <taxon>Pseudomonadati</taxon>
        <taxon>Pseudomonadota</taxon>
        <taxon>Alphaproteobacteria</taxon>
        <taxon>Sphingomonadales</taxon>
        <taxon>Sphingomonadaceae</taxon>
        <taxon>Sphingomonas</taxon>
    </lineage>
</organism>
<comment type="catalytic activity">
    <reaction evidence="1">
        <text>Exolytic cleavage of the (1-&gt;4)-beta-glycosidic linkage between N-acetylmuramic acid (MurNAc) and N-acetylglucosamine (GlcNAc) residues in peptidoglycan, from either the reducing or the non-reducing ends of the peptidoglycan chains, with concomitant formation of a 1,6-anhydrobond in the MurNAc residue.</text>
        <dbReference type="EC" id="4.2.2.n1"/>
    </reaction>
</comment>
<dbReference type="RefSeq" id="WP_341786325.1">
    <property type="nucleotide sequence ID" value="NZ_JAAOZC010000004.1"/>
</dbReference>
<dbReference type="SUPFAM" id="SSF50685">
    <property type="entry name" value="Barwin-like endoglucanases"/>
    <property type="match status" value="1"/>
</dbReference>
<dbReference type="CDD" id="cd14485">
    <property type="entry name" value="mltA_like_LT_A"/>
    <property type="match status" value="1"/>
</dbReference>
<dbReference type="CDD" id="cd14668">
    <property type="entry name" value="mlta_B"/>
    <property type="match status" value="1"/>
</dbReference>
<gene>
    <name evidence="7" type="ORF">FHS31_001823</name>
</gene>